<proteinExistence type="inferred from homology"/>
<dbReference type="InterPro" id="IPR000182">
    <property type="entry name" value="GNAT_dom"/>
</dbReference>
<dbReference type="Gene3D" id="3.40.630.30">
    <property type="match status" value="1"/>
</dbReference>
<dbReference type="EC" id="2.3.1.-" evidence="1"/>
<dbReference type="InterPro" id="IPR016181">
    <property type="entry name" value="Acyl_CoA_acyltransferase"/>
</dbReference>
<keyword evidence="4" id="KW-1185">Reference proteome</keyword>
<name>A0AAY5EU60_ELEEL</name>
<reference evidence="3 4" key="1">
    <citation type="submission" date="2020-05" db="EMBL/GenBank/DDBJ databases">
        <title>Electrophorus electricus (electric eel) genome, fEleEle1, primary haplotype.</title>
        <authorList>
            <person name="Myers G."/>
            <person name="Meyer A."/>
            <person name="Fedrigo O."/>
            <person name="Formenti G."/>
            <person name="Rhie A."/>
            <person name="Tracey A."/>
            <person name="Sims Y."/>
            <person name="Jarvis E.D."/>
        </authorList>
    </citation>
    <scope>NUCLEOTIDE SEQUENCE [LARGE SCALE GENOMIC DNA]</scope>
</reference>
<dbReference type="AlphaFoldDB" id="A0AAY5EU60"/>
<comment type="similarity">
    <text evidence="1">Belongs to the glycine N-acyltransferase family.</text>
</comment>
<dbReference type="Pfam" id="PF08445">
    <property type="entry name" value="FR47"/>
    <property type="match status" value="1"/>
</dbReference>
<dbReference type="InterPro" id="IPR015938">
    <property type="entry name" value="Glycine_N-acyltransferase_N"/>
</dbReference>
<dbReference type="InterPro" id="IPR010313">
    <property type="entry name" value="Glycine_N-acyltransferase"/>
</dbReference>
<dbReference type="GeneTree" id="ENSGT00950000183133"/>
<dbReference type="Pfam" id="PF06021">
    <property type="entry name" value="Gly_acyl_tr_N"/>
    <property type="match status" value="1"/>
</dbReference>
<keyword evidence="1" id="KW-0808">Transferase</keyword>
<dbReference type="Proteomes" id="UP000314983">
    <property type="component" value="Chromosome 11"/>
</dbReference>
<reference evidence="3" key="2">
    <citation type="submission" date="2025-08" db="UniProtKB">
        <authorList>
            <consortium name="Ensembl"/>
        </authorList>
    </citation>
    <scope>IDENTIFICATION</scope>
</reference>
<dbReference type="GO" id="GO:0047961">
    <property type="term" value="F:glycine N-acyltransferase activity"/>
    <property type="evidence" value="ECO:0007669"/>
    <property type="project" value="InterPro"/>
</dbReference>
<dbReference type="SUPFAM" id="SSF55729">
    <property type="entry name" value="Acyl-CoA N-acyltransferases (Nat)"/>
    <property type="match status" value="1"/>
</dbReference>
<dbReference type="PANTHER" id="PTHR15298">
    <property type="entry name" value="L-COA N-ACYLTRANSFERASE-RELATED"/>
    <property type="match status" value="1"/>
</dbReference>
<dbReference type="PANTHER" id="PTHR15298:SF15">
    <property type="entry name" value="GLYCINE N-ACYLTRANSFERASE-LIKE PROTEIN"/>
    <property type="match status" value="1"/>
</dbReference>
<sequence>MHYSPQNSAYGCLFLINRGQADCMEVIVDQWPDFNVLFIRSKCQEQGDLFRDVSVFTKDEASLRNILENTGFFDWKNYFCLSVNTCHEEMLKAVAAAKGVPENKLTVCHMMTLPDPSNLTNNRVSVQLSSLKESHIDVVNSTWKFAAEFSKQMIRNMIMNFPSSCVLDPDGHPVAWVLTYTSCAMGMLYTQPEHRRKGYAKAVVTALAKKLHSEGYPVFCFIEEENQLSYRLFTSLENSLDACRP</sequence>
<feature type="domain" description="N-acetyltransferase" evidence="2">
    <location>
        <begin position="126"/>
        <end position="245"/>
    </location>
</feature>
<dbReference type="GO" id="GO:0005739">
    <property type="term" value="C:mitochondrion"/>
    <property type="evidence" value="ECO:0007669"/>
    <property type="project" value="InterPro"/>
</dbReference>
<protein>
    <recommendedName>
        <fullName evidence="1">Glycine N-acyltransferase-like protein</fullName>
        <ecNumber evidence="1">2.3.1.-</ecNumber>
    </recommendedName>
</protein>
<accession>A0AAY5EU60</accession>
<evidence type="ECO:0000256" key="1">
    <source>
        <dbReference type="RuleBase" id="RU368002"/>
    </source>
</evidence>
<reference evidence="3" key="3">
    <citation type="submission" date="2025-09" db="UniProtKB">
        <authorList>
            <consortium name="Ensembl"/>
        </authorList>
    </citation>
    <scope>IDENTIFICATION</scope>
</reference>
<gene>
    <name evidence="3" type="primary">si:dkey-76k16.6</name>
</gene>
<evidence type="ECO:0000259" key="2">
    <source>
        <dbReference type="PROSITE" id="PS51186"/>
    </source>
</evidence>
<dbReference type="PROSITE" id="PS51186">
    <property type="entry name" value="GNAT"/>
    <property type="match status" value="1"/>
</dbReference>
<dbReference type="CDD" id="cd04301">
    <property type="entry name" value="NAT_SF"/>
    <property type="match status" value="1"/>
</dbReference>
<evidence type="ECO:0000313" key="4">
    <source>
        <dbReference type="Proteomes" id="UP000314983"/>
    </source>
</evidence>
<organism evidence="3 4">
    <name type="scientific">Electrophorus electricus</name>
    <name type="common">Electric eel</name>
    <name type="synonym">Gymnotus electricus</name>
    <dbReference type="NCBI Taxonomy" id="8005"/>
    <lineage>
        <taxon>Eukaryota</taxon>
        <taxon>Metazoa</taxon>
        <taxon>Chordata</taxon>
        <taxon>Craniata</taxon>
        <taxon>Vertebrata</taxon>
        <taxon>Euteleostomi</taxon>
        <taxon>Actinopterygii</taxon>
        <taxon>Neopterygii</taxon>
        <taxon>Teleostei</taxon>
        <taxon>Ostariophysi</taxon>
        <taxon>Gymnotiformes</taxon>
        <taxon>Gymnotoidei</taxon>
        <taxon>Gymnotidae</taxon>
        <taxon>Electrophorus</taxon>
    </lineage>
</organism>
<dbReference type="InterPro" id="IPR013653">
    <property type="entry name" value="GCN5-like_dom"/>
</dbReference>
<keyword evidence="1" id="KW-0012">Acyltransferase</keyword>
<evidence type="ECO:0000313" key="3">
    <source>
        <dbReference type="Ensembl" id="ENSEEEP00000060084.1"/>
    </source>
</evidence>
<dbReference type="Ensembl" id="ENSEEET00000061110.1">
    <property type="protein sequence ID" value="ENSEEEP00000060084.1"/>
    <property type="gene ID" value="ENSEEEG00000001168.2"/>
</dbReference>